<organism evidence="2">
    <name type="scientific">bioreactor metagenome</name>
    <dbReference type="NCBI Taxonomy" id="1076179"/>
    <lineage>
        <taxon>unclassified sequences</taxon>
        <taxon>metagenomes</taxon>
        <taxon>ecological metagenomes</taxon>
    </lineage>
</organism>
<dbReference type="EMBL" id="VSSQ01009497">
    <property type="protein sequence ID" value="MPM41804.1"/>
    <property type="molecule type" value="Genomic_DNA"/>
</dbReference>
<protein>
    <submittedName>
        <fullName evidence="2">Uncharacterized protein</fullName>
    </submittedName>
</protein>
<feature type="compositionally biased region" description="Gly residues" evidence="1">
    <location>
        <begin position="185"/>
        <end position="195"/>
    </location>
</feature>
<accession>A0A644ZW64</accession>
<reference evidence="2" key="1">
    <citation type="submission" date="2019-08" db="EMBL/GenBank/DDBJ databases">
        <authorList>
            <person name="Kucharzyk K."/>
            <person name="Murdoch R.W."/>
            <person name="Higgins S."/>
            <person name="Loffler F."/>
        </authorList>
    </citation>
    <scope>NUCLEOTIDE SEQUENCE</scope>
</reference>
<dbReference type="AlphaFoldDB" id="A0A644ZW64"/>
<comment type="caution">
    <text evidence="2">The sequence shown here is derived from an EMBL/GenBank/DDBJ whole genome shotgun (WGS) entry which is preliminary data.</text>
</comment>
<evidence type="ECO:0000256" key="1">
    <source>
        <dbReference type="SAM" id="MobiDB-lite"/>
    </source>
</evidence>
<sequence length="208" mass="21901">MSAQQIGQHLAAALVGNVAQPRDAGALHEQLGRHVRDVAVASRAVGDGVALVVDVGDELFDVLHRQLGVDDQYQRGRTNVADGREIAQRIVGHFLRQHGADGLAGGHAQQQRVAVGGCACHLGCRDHAVRARLVFHDDTGVERLPQMLRHLARDKVCTAAGWKAHQQPDGLGRITLVRQGGVGPGARSCGDGGSRGARKPAAAAPWCG</sequence>
<evidence type="ECO:0000313" key="2">
    <source>
        <dbReference type="EMBL" id="MPM41804.1"/>
    </source>
</evidence>
<feature type="region of interest" description="Disordered" evidence="1">
    <location>
        <begin position="185"/>
        <end position="208"/>
    </location>
</feature>
<gene>
    <name evidence="2" type="ORF">SDC9_88463</name>
</gene>
<proteinExistence type="predicted"/>
<name>A0A644ZW64_9ZZZZ</name>